<reference evidence="1 2" key="1">
    <citation type="submission" date="2021-03" db="EMBL/GenBank/DDBJ databases">
        <title>Genomic Encyclopedia of Type Strains, Phase IV (KMG-IV): sequencing the most valuable type-strain genomes for metagenomic binning, comparative biology and taxonomic classification.</title>
        <authorList>
            <person name="Goeker M."/>
        </authorList>
    </citation>
    <scope>NUCLEOTIDE SEQUENCE [LARGE SCALE GENOMIC DNA]</scope>
    <source>
        <strain evidence="1 2">DSM 21600</strain>
    </source>
</reference>
<name>A0ABS4DWC8_9HYPH</name>
<comment type="caution">
    <text evidence="1">The sequence shown here is derived from an EMBL/GenBank/DDBJ whole genome shotgun (WGS) entry which is preliminary data.</text>
</comment>
<dbReference type="EMBL" id="JAGGJU010000003">
    <property type="protein sequence ID" value="MBP1850006.1"/>
    <property type="molecule type" value="Genomic_DNA"/>
</dbReference>
<proteinExistence type="predicted"/>
<protein>
    <recommendedName>
        <fullName evidence="3">HEPN domain-containing protein</fullName>
    </recommendedName>
</protein>
<gene>
    <name evidence="1" type="ORF">J2Z17_001427</name>
</gene>
<keyword evidence="2" id="KW-1185">Reference proteome</keyword>
<organism evidence="1 2">
    <name type="scientific">Rhizobium halophytocola</name>
    <dbReference type="NCBI Taxonomy" id="735519"/>
    <lineage>
        <taxon>Bacteria</taxon>
        <taxon>Pseudomonadati</taxon>
        <taxon>Pseudomonadota</taxon>
        <taxon>Alphaproteobacteria</taxon>
        <taxon>Hyphomicrobiales</taxon>
        <taxon>Rhizobiaceae</taxon>
        <taxon>Rhizobium/Agrobacterium group</taxon>
        <taxon>Rhizobium</taxon>
    </lineage>
</organism>
<evidence type="ECO:0008006" key="3">
    <source>
        <dbReference type="Google" id="ProtNLM"/>
    </source>
</evidence>
<dbReference type="Proteomes" id="UP000759443">
    <property type="component" value="Unassembled WGS sequence"/>
</dbReference>
<evidence type="ECO:0000313" key="1">
    <source>
        <dbReference type="EMBL" id="MBP1850006.1"/>
    </source>
</evidence>
<accession>A0ABS4DWC8</accession>
<evidence type="ECO:0000313" key="2">
    <source>
        <dbReference type="Proteomes" id="UP000759443"/>
    </source>
</evidence>
<dbReference type="RefSeq" id="WP_209943525.1">
    <property type="nucleotide sequence ID" value="NZ_JAGGJU010000003.1"/>
</dbReference>
<sequence length="138" mass="15581">MINPPAMALRRRSEELFASAEREKPNDSDSAALLLFYAVECGLKSVYMLQNNLKYTDEERGSARSARSFSHNIVALIQALNIPRASVVSAPAVVTVRLRLNGTPTVLHEAWRYGEKIQGTDAIYDWLKSLLEWCKKNR</sequence>